<protein>
    <recommendedName>
        <fullName evidence="3">Reverse transcriptase zinc-binding domain-containing protein</fullName>
    </recommendedName>
</protein>
<comment type="caution">
    <text evidence="1">The sequence shown here is derived from an EMBL/GenBank/DDBJ whole genome shotgun (WGS) entry which is preliminary data.</text>
</comment>
<proteinExistence type="predicted"/>
<accession>A0AAW1KBK5</accession>
<evidence type="ECO:0000313" key="2">
    <source>
        <dbReference type="Proteomes" id="UP001443914"/>
    </source>
</evidence>
<dbReference type="EMBL" id="JBDFQZ010000006">
    <property type="protein sequence ID" value="KAK9715731.1"/>
    <property type="molecule type" value="Genomic_DNA"/>
</dbReference>
<dbReference type="AlphaFoldDB" id="A0AAW1KBK5"/>
<organism evidence="1 2">
    <name type="scientific">Saponaria officinalis</name>
    <name type="common">Common soapwort</name>
    <name type="synonym">Lychnis saponaria</name>
    <dbReference type="NCBI Taxonomy" id="3572"/>
    <lineage>
        <taxon>Eukaryota</taxon>
        <taxon>Viridiplantae</taxon>
        <taxon>Streptophyta</taxon>
        <taxon>Embryophyta</taxon>
        <taxon>Tracheophyta</taxon>
        <taxon>Spermatophyta</taxon>
        <taxon>Magnoliopsida</taxon>
        <taxon>eudicotyledons</taxon>
        <taxon>Gunneridae</taxon>
        <taxon>Pentapetalae</taxon>
        <taxon>Caryophyllales</taxon>
        <taxon>Caryophyllaceae</taxon>
        <taxon>Caryophylleae</taxon>
        <taxon>Saponaria</taxon>
    </lineage>
</organism>
<dbReference type="Proteomes" id="UP001443914">
    <property type="component" value="Unassembled WGS sequence"/>
</dbReference>
<evidence type="ECO:0000313" key="1">
    <source>
        <dbReference type="EMBL" id="KAK9715731.1"/>
    </source>
</evidence>
<gene>
    <name evidence="1" type="ORF">RND81_06G185700</name>
</gene>
<reference evidence="1" key="1">
    <citation type="submission" date="2024-03" db="EMBL/GenBank/DDBJ databases">
        <title>WGS assembly of Saponaria officinalis var. Norfolk2.</title>
        <authorList>
            <person name="Jenkins J."/>
            <person name="Shu S."/>
            <person name="Grimwood J."/>
            <person name="Barry K."/>
            <person name="Goodstein D."/>
            <person name="Schmutz J."/>
            <person name="Leebens-Mack J."/>
            <person name="Osbourn A."/>
        </authorList>
    </citation>
    <scope>NUCLEOTIDE SEQUENCE [LARGE SCALE GENOMIC DNA]</scope>
    <source>
        <strain evidence="1">JIC</strain>
    </source>
</reference>
<keyword evidence="2" id="KW-1185">Reference proteome</keyword>
<evidence type="ECO:0008006" key="3">
    <source>
        <dbReference type="Google" id="ProtNLM"/>
    </source>
</evidence>
<name>A0AAW1KBK5_SAPOF</name>
<sequence>MPNESEDEQPWLFRSHGYSGDISCCICADSIESLQHLFFSCPYSASCVQVISAKLGIYLPVTDTWSWWEHHCFKSFFHKKFVGAVICALIYLIWKARNHSLHNSELIRLEIWSKTLLSDLIFRCKHVVTSNVSSGHLSWIESM</sequence>